<proteinExistence type="predicted"/>
<accession>A0A383RTI2</accession>
<dbReference type="EMBL" id="UNOZ01000017">
    <property type="protein sequence ID" value="SYX90185.1"/>
    <property type="molecule type" value="Genomic_DNA"/>
</dbReference>
<reference evidence="3" key="1">
    <citation type="submission" date="2018-08" db="EMBL/GenBank/DDBJ databases">
        <authorList>
            <person name="Blom J."/>
        </authorList>
    </citation>
    <scope>NUCLEOTIDE SEQUENCE [LARGE SCALE GENOMIC DNA]</scope>
    <source>
        <strain evidence="3">CCOS 865</strain>
    </source>
</reference>
<evidence type="ECO:0000256" key="1">
    <source>
        <dbReference type="SAM" id="SignalP"/>
    </source>
</evidence>
<keyword evidence="1" id="KW-0732">Signal</keyword>
<dbReference type="RefSeq" id="WP_119141182.1">
    <property type="nucleotide sequence ID" value="NZ_CBCSFL010000017.1"/>
</dbReference>
<feature type="signal peptide" evidence="1">
    <location>
        <begin position="1"/>
        <end position="22"/>
    </location>
</feature>
<name>A0A383RTI2_9PSED</name>
<feature type="chain" id="PRO_5016591216" evidence="1">
    <location>
        <begin position="23"/>
        <end position="96"/>
    </location>
</feature>
<protein>
    <submittedName>
        <fullName evidence="2">Membrane protein</fullName>
    </submittedName>
</protein>
<dbReference type="Pfam" id="PF10048">
    <property type="entry name" value="DUF2282"/>
    <property type="match status" value="1"/>
</dbReference>
<gene>
    <name evidence="2" type="ORF">CCOS865_02451</name>
</gene>
<evidence type="ECO:0000313" key="3">
    <source>
        <dbReference type="Proteomes" id="UP000263595"/>
    </source>
</evidence>
<evidence type="ECO:0000313" key="2">
    <source>
        <dbReference type="EMBL" id="SYX90185.1"/>
    </source>
</evidence>
<organism evidence="2 3">
    <name type="scientific">Pseudomonas reidholzensis</name>
    <dbReference type="NCBI Taxonomy" id="1785162"/>
    <lineage>
        <taxon>Bacteria</taxon>
        <taxon>Pseudomonadati</taxon>
        <taxon>Pseudomonadota</taxon>
        <taxon>Gammaproteobacteria</taxon>
        <taxon>Pseudomonadales</taxon>
        <taxon>Pseudomonadaceae</taxon>
        <taxon>Pseudomonas</taxon>
    </lineage>
</organism>
<sequence length="96" mass="9453">MKTLALATAALALASLAGVAMAAGDSTAQPSNGAAMEKCYGVAMAGKNDCKAGAGTSCAGSAKKDYDAMHWKNVPAGTCTSIKTPHGMGSLTPMKS</sequence>
<dbReference type="InterPro" id="IPR018740">
    <property type="entry name" value="DUF2282_membr"/>
</dbReference>
<dbReference type="AlphaFoldDB" id="A0A383RTI2"/>
<keyword evidence="3" id="KW-1185">Reference proteome</keyword>
<dbReference type="OrthoDB" id="1551288at2"/>
<dbReference type="Proteomes" id="UP000263595">
    <property type="component" value="Unassembled WGS sequence"/>
</dbReference>